<dbReference type="InterPro" id="IPR036890">
    <property type="entry name" value="HATPase_C_sf"/>
</dbReference>
<proteinExistence type="predicted"/>
<evidence type="ECO:0000256" key="5">
    <source>
        <dbReference type="ARBA" id="ARBA00022692"/>
    </source>
</evidence>
<evidence type="ECO:0000256" key="4">
    <source>
        <dbReference type="ARBA" id="ARBA00022679"/>
    </source>
</evidence>
<dbReference type="InterPro" id="IPR003594">
    <property type="entry name" value="HATPase_dom"/>
</dbReference>
<reference evidence="14 15" key="1">
    <citation type="submission" date="2016-09" db="EMBL/GenBank/DDBJ databases">
        <authorList>
            <person name="Capua I."/>
            <person name="De Benedictis P."/>
            <person name="Joannis T."/>
            <person name="Lombin L.H."/>
            <person name="Cattoli G."/>
        </authorList>
    </citation>
    <scope>NUCLEOTIDE SEQUENCE [LARGE SCALE GENOMIC DNA]</scope>
    <source>
        <strain evidence="14 15">GluBS11</strain>
    </source>
</reference>
<gene>
    <name evidence="14" type="ORF">SAMN05421730_101079</name>
</gene>
<evidence type="ECO:0000256" key="12">
    <source>
        <dbReference type="SAM" id="Phobius"/>
    </source>
</evidence>
<evidence type="ECO:0000313" key="14">
    <source>
        <dbReference type="EMBL" id="SCP97419.1"/>
    </source>
</evidence>
<evidence type="ECO:0000256" key="10">
    <source>
        <dbReference type="ARBA" id="ARBA00023012"/>
    </source>
</evidence>
<evidence type="ECO:0000256" key="9">
    <source>
        <dbReference type="ARBA" id="ARBA00022989"/>
    </source>
</evidence>
<dbReference type="Proteomes" id="UP000199315">
    <property type="component" value="Unassembled WGS sequence"/>
</dbReference>
<dbReference type="PROSITE" id="PS50885">
    <property type="entry name" value="HAMP"/>
    <property type="match status" value="1"/>
</dbReference>
<dbReference type="Pfam" id="PF00672">
    <property type="entry name" value="HAMP"/>
    <property type="match status" value="1"/>
</dbReference>
<keyword evidence="9 12" id="KW-1133">Transmembrane helix</keyword>
<dbReference type="STRING" id="1619234.SAMN05421730_101079"/>
<dbReference type="Pfam" id="PF02518">
    <property type="entry name" value="HATPase_c"/>
    <property type="match status" value="1"/>
</dbReference>
<feature type="transmembrane region" description="Helical" evidence="12">
    <location>
        <begin position="311"/>
        <end position="334"/>
    </location>
</feature>
<evidence type="ECO:0000259" key="13">
    <source>
        <dbReference type="PROSITE" id="PS50885"/>
    </source>
</evidence>
<dbReference type="InterPro" id="IPR010559">
    <property type="entry name" value="Sig_transdc_His_kin_internal"/>
</dbReference>
<accession>A0A1D3TTT2</accession>
<dbReference type="Gene3D" id="6.10.340.10">
    <property type="match status" value="1"/>
</dbReference>
<name>A0A1D3TTT2_9FIRM</name>
<dbReference type="GO" id="GO:0005886">
    <property type="term" value="C:plasma membrane"/>
    <property type="evidence" value="ECO:0007669"/>
    <property type="project" value="UniProtKB-SubCell"/>
</dbReference>
<evidence type="ECO:0000256" key="1">
    <source>
        <dbReference type="ARBA" id="ARBA00004651"/>
    </source>
</evidence>
<dbReference type="Gene3D" id="3.30.565.10">
    <property type="entry name" value="Histidine kinase-like ATPase, C-terminal domain"/>
    <property type="match status" value="1"/>
</dbReference>
<keyword evidence="5 12" id="KW-0812">Transmembrane</keyword>
<keyword evidence="4" id="KW-0808">Transferase</keyword>
<keyword evidence="2" id="KW-1003">Cell membrane</keyword>
<keyword evidence="7 14" id="KW-0418">Kinase</keyword>
<dbReference type="CDD" id="cd06225">
    <property type="entry name" value="HAMP"/>
    <property type="match status" value="1"/>
</dbReference>
<dbReference type="SUPFAM" id="SSF55874">
    <property type="entry name" value="ATPase domain of HSP90 chaperone/DNA topoisomerase II/histidine kinase"/>
    <property type="match status" value="1"/>
</dbReference>
<dbReference type="EMBL" id="FMKA01000010">
    <property type="protein sequence ID" value="SCP97419.1"/>
    <property type="molecule type" value="Genomic_DNA"/>
</dbReference>
<comment type="subcellular location">
    <subcellularLocation>
        <location evidence="1">Cell membrane</location>
        <topology evidence="1">Multi-pass membrane protein</topology>
    </subcellularLocation>
</comment>
<organism evidence="14 15">
    <name type="scientific">Anaerobium acetethylicum</name>
    <dbReference type="NCBI Taxonomy" id="1619234"/>
    <lineage>
        <taxon>Bacteria</taxon>
        <taxon>Bacillati</taxon>
        <taxon>Bacillota</taxon>
        <taxon>Clostridia</taxon>
        <taxon>Lachnospirales</taxon>
        <taxon>Lachnospiraceae</taxon>
        <taxon>Anaerobium</taxon>
    </lineage>
</organism>
<keyword evidence="8" id="KW-0067">ATP-binding</keyword>
<evidence type="ECO:0000256" key="11">
    <source>
        <dbReference type="ARBA" id="ARBA00023136"/>
    </source>
</evidence>
<keyword evidence="6" id="KW-0547">Nucleotide-binding</keyword>
<keyword evidence="10" id="KW-0902">Two-component regulatory system</keyword>
<keyword evidence="15" id="KW-1185">Reference proteome</keyword>
<dbReference type="GO" id="GO:0005524">
    <property type="term" value="F:ATP binding"/>
    <property type="evidence" value="ECO:0007669"/>
    <property type="project" value="UniProtKB-KW"/>
</dbReference>
<keyword evidence="3" id="KW-0597">Phosphoprotein</keyword>
<keyword evidence="11 12" id="KW-0472">Membrane</keyword>
<feature type="transmembrane region" description="Helical" evidence="12">
    <location>
        <begin position="20"/>
        <end position="43"/>
    </location>
</feature>
<evidence type="ECO:0000313" key="15">
    <source>
        <dbReference type="Proteomes" id="UP000199315"/>
    </source>
</evidence>
<evidence type="ECO:0000256" key="6">
    <source>
        <dbReference type="ARBA" id="ARBA00022741"/>
    </source>
</evidence>
<dbReference type="PANTHER" id="PTHR34220:SF11">
    <property type="entry name" value="SENSOR PROTEIN KINASE HPTS"/>
    <property type="match status" value="1"/>
</dbReference>
<dbReference type="GO" id="GO:0000155">
    <property type="term" value="F:phosphorelay sensor kinase activity"/>
    <property type="evidence" value="ECO:0007669"/>
    <property type="project" value="InterPro"/>
</dbReference>
<dbReference type="Pfam" id="PF06580">
    <property type="entry name" value="His_kinase"/>
    <property type="match status" value="1"/>
</dbReference>
<evidence type="ECO:0000256" key="7">
    <source>
        <dbReference type="ARBA" id="ARBA00022777"/>
    </source>
</evidence>
<evidence type="ECO:0000256" key="2">
    <source>
        <dbReference type="ARBA" id="ARBA00022475"/>
    </source>
</evidence>
<dbReference type="InterPro" id="IPR003660">
    <property type="entry name" value="HAMP_dom"/>
</dbReference>
<sequence length="609" mass="69916">MDIVGNMEKILKKLKKMNLVTKITVIIAIVLIIPIFVVCLIYFRAFQDSLISDAASGLEDDLRKMESMMDTNLDTIDAVISELDYRQEFSYFLDDRNVLSKSEQNFYVSSVQEELLNIRYLYPNRFHYIAVYSSNNQIKNSYERQFDLAELKAKPYYDEIESADEKVSYGSVRNSEFKTSNINVSDYNLDTSAILVLPTYMKVYNLSTKEIVGVVEVDTEITKLVGGRTLEGMSGDSSYLLFGQDNSLLYNTKDFENAGFEGIEFEDREGSRNVTIDGKPYMMVYSRCDITGLVRAVVMPEDKVMVFAEDMLFRLIGVAVAGICIVVGIIYWLIRRMLQRLLVLDSKMSEIESGKFDVVIEDEHEDEISRISRSFNRMTSRLESVINAAIKREHAQREAELQALQAQINPHFLYNTLENMRMQCEIDGYFTISDSLAALGDLFRYSIKWGSKEVPFEMEWANLKNYMAIMQMRFDDDVKCILECDEGIDDIIVPKLMLQPLVENSFNHGFKESLPPWVISVRALKREGRLMIEIEDNGAGIEEKRLKKLKACMERNTPFENAEQQRKSIGVINVKQRIDMICRPGSRMEIDSLPGIGTKIVITIVLEEE</sequence>
<evidence type="ECO:0000256" key="8">
    <source>
        <dbReference type="ARBA" id="ARBA00022840"/>
    </source>
</evidence>
<dbReference type="SMART" id="SM00304">
    <property type="entry name" value="HAMP"/>
    <property type="match status" value="1"/>
</dbReference>
<dbReference type="SUPFAM" id="SSF158472">
    <property type="entry name" value="HAMP domain-like"/>
    <property type="match status" value="1"/>
</dbReference>
<evidence type="ECO:0000256" key="3">
    <source>
        <dbReference type="ARBA" id="ARBA00022553"/>
    </source>
</evidence>
<protein>
    <submittedName>
        <fullName evidence="14">Two-component system, sensor histidine kinase YesM</fullName>
    </submittedName>
</protein>
<feature type="domain" description="HAMP" evidence="13">
    <location>
        <begin position="335"/>
        <end position="387"/>
    </location>
</feature>
<dbReference type="PANTHER" id="PTHR34220">
    <property type="entry name" value="SENSOR HISTIDINE KINASE YPDA"/>
    <property type="match status" value="1"/>
</dbReference>
<dbReference type="InterPro" id="IPR050640">
    <property type="entry name" value="Bact_2-comp_sensor_kinase"/>
</dbReference>
<dbReference type="AlphaFoldDB" id="A0A1D3TTT2"/>